<dbReference type="Pfam" id="PF07729">
    <property type="entry name" value="FCD"/>
    <property type="match status" value="1"/>
</dbReference>
<keyword evidence="6" id="KW-1185">Reference proteome</keyword>
<evidence type="ECO:0000256" key="3">
    <source>
        <dbReference type="ARBA" id="ARBA00023163"/>
    </source>
</evidence>
<protein>
    <submittedName>
        <fullName evidence="5">GntR family transcriptional regulator</fullName>
    </submittedName>
</protein>
<keyword evidence="1" id="KW-0805">Transcription regulation</keyword>
<sequence>MAVIERSKSLTERALEIIRTEIIEGRHGFGSALSEITLAEELGISRTPVREALARLQQEGLVVVRPQRGTFVFQLSADEYVEICDCRTVLERAAFRMAVANDREALIKRWSAICEAMLKAREANDTAEYLRQDSAFHEGLFEHCHNRFLRDSYRLISGRMAALRTYIGAEPDHMAKSFREHFEITEAAAAGDIEKGLALLEGHIGLKEGSYWRIKNENIAPTSLK</sequence>
<dbReference type="Proteomes" id="UP000636264">
    <property type="component" value="Unassembled WGS sequence"/>
</dbReference>
<organism evidence="5 6">
    <name type="scientific">Nitratireductor aestuarii</name>
    <dbReference type="NCBI Taxonomy" id="1735103"/>
    <lineage>
        <taxon>Bacteria</taxon>
        <taxon>Pseudomonadati</taxon>
        <taxon>Pseudomonadota</taxon>
        <taxon>Alphaproteobacteria</taxon>
        <taxon>Hyphomicrobiales</taxon>
        <taxon>Phyllobacteriaceae</taxon>
        <taxon>Nitratireductor</taxon>
    </lineage>
</organism>
<dbReference type="InterPro" id="IPR000524">
    <property type="entry name" value="Tscrpt_reg_HTH_GntR"/>
</dbReference>
<dbReference type="SMART" id="SM00895">
    <property type="entry name" value="FCD"/>
    <property type="match status" value="1"/>
</dbReference>
<evidence type="ECO:0000256" key="2">
    <source>
        <dbReference type="ARBA" id="ARBA00023125"/>
    </source>
</evidence>
<dbReference type="AlphaFoldDB" id="A0A916RQC2"/>
<proteinExistence type="predicted"/>
<gene>
    <name evidence="5" type="ORF">GCM10011385_14990</name>
</gene>
<evidence type="ECO:0000313" key="5">
    <source>
        <dbReference type="EMBL" id="GGA62279.1"/>
    </source>
</evidence>
<dbReference type="CDD" id="cd07377">
    <property type="entry name" value="WHTH_GntR"/>
    <property type="match status" value="1"/>
</dbReference>
<comment type="caution">
    <text evidence="5">The sequence shown here is derived from an EMBL/GenBank/DDBJ whole genome shotgun (WGS) entry which is preliminary data.</text>
</comment>
<dbReference type="SUPFAM" id="SSF46785">
    <property type="entry name" value="Winged helix' DNA-binding domain"/>
    <property type="match status" value="1"/>
</dbReference>
<dbReference type="InterPro" id="IPR011711">
    <property type="entry name" value="GntR_C"/>
</dbReference>
<dbReference type="PANTHER" id="PTHR43537">
    <property type="entry name" value="TRANSCRIPTIONAL REGULATOR, GNTR FAMILY"/>
    <property type="match status" value="1"/>
</dbReference>
<dbReference type="InterPro" id="IPR008920">
    <property type="entry name" value="TF_FadR/GntR_C"/>
</dbReference>
<keyword evidence="2" id="KW-0238">DNA-binding</keyword>
<dbReference type="PROSITE" id="PS50949">
    <property type="entry name" value="HTH_GNTR"/>
    <property type="match status" value="1"/>
</dbReference>
<dbReference type="Gene3D" id="1.10.10.10">
    <property type="entry name" value="Winged helix-like DNA-binding domain superfamily/Winged helix DNA-binding domain"/>
    <property type="match status" value="1"/>
</dbReference>
<dbReference type="RefSeq" id="WP_188720336.1">
    <property type="nucleotide sequence ID" value="NZ_BMIF01000003.1"/>
</dbReference>
<dbReference type="Pfam" id="PF00392">
    <property type="entry name" value="GntR"/>
    <property type="match status" value="1"/>
</dbReference>
<dbReference type="SMART" id="SM00345">
    <property type="entry name" value="HTH_GNTR"/>
    <property type="match status" value="1"/>
</dbReference>
<keyword evidence="3" id="KW-0804">Transcription</keyword>
<evidence type="ECO:0000256" key="1">
    <source>
        <dbReference type="ARBA" id="ARBA00023015"/>
    </source>
</evidence>
<dbReference type="PANTHER" id="PTHR43537:SF50">
    <property type="entry name" value="TRANSCRIPTIONAL REGULATORY PROTEIN"/>
    <property type="match status" value="1"/>
</dbReference>
<dbReference type="GO" id="GO:0003700">
    <property type="term" value="F:DNA-binding transcription factor activity"/>
    <property type="evidence" value="ECO:0007669"/>
    <property type="project" value="InterPro"/>
</dbReference>
<accession>A0A916RQC2</accession>
<dbReference type="InterPro" id="IPR036390">
    <property type="entry name" value="WH_DNA-bd_sf"/>
</dbReference>
<evidence type="ECO:0000313" key="6">
    <source>
        <dbReference type="Proteomes" id="UP000636264"/>
    </source>
</evidence>
<dbReference type="SUPFAM" id="SSF48008">
    <property type="entry name" value="GntR ligand-binding domain-like"/>
    <property type="match status" value="1"/>
</dbReference>
<evidence type="ECO:0000259" key="4">
    <source>
        <dbReference type="PROSITE" id="PS50949"/>
    </source>
</evidence>
<reference evidence="5" key="2">
    <citation type="submission" date="2020-09" db="EMBL/GenBank/DDBJ databases">
        <authorList>
            <person name="Sun Q."/>
            <person name="Zhou Y."/>
        </authorList>
    </citation>
    <scope>NUCLEOTIDE SEQUENCE</scope>
    <source>
        <strain evidence="5">CGMCC 1.15320</strain>
    </source>
</reference>
<dbReference type="Gene3D" id="1.20.120.530">
    <property type="entry name" value="GntR ligand-binding domain-like"/>
    <property type="match status" value="1"/>
</dbReference>
<dbReference type="EMBL" id="BMIF01000003">
    <property type="protein sequence ID" value="GGA62279.1"/>
    <property type="molecule type" value="Genomic_DNA"/>
</dbReference>
<name>A0A916RQC2_9HYPH</name>
<dbReference type="PRINTS" id="PR00035">
    <property type="entry name" value="HTHGNTR"/>
</dbReference>
<reference evidence="5" key="1">
    <citation type="journal article" date="2014" name="Int. J. Syst. Evol. Microbiol.">
        <title>Complete genome sequence of Corynebacterium casei LMG S-19264T (=DSM 44701T), isolated from a smear-ripened cheese.</title>
        <authorList>
            <consortium name="US DOE Joint Genome Institute (JGI-PGF)"/>
            <person name="Walter F."/>
            <person name="Albersmeier A."/>
            <person name="Kalinowski J."/>
            <person name="Ruckert C."/>
        </authorList>
    </citation>
    <scope>NUCLEOTIDE SEQUENCE</scope>
    <source>
        <strain evidence="5">CGMCC 1.15320</strain>
    </source>
</reference>
<feature type="domain" description="HTH gntR-type" evidence="4">
    <location>
        <begin position="8"/>
        <end position="75"/>
    </location>
</feature>
<dbReference type="InterPro" id="IPR036388">
    <property type="entry name" value="WH-like_DNA-bd_sf"/>
</dbReference>
<dbReference type="GO" id="GO:0003677">
    <property type="term" value="F:DNA binding"/>
    <property type="evidence" value="ECO:0007669"/>
    <property type="project" value="UniProtKB-KW"/>
</dbReference>